<dbReference type="InterPro" id="IPR038550">
    <property type="entry name" value="GPCR_3_9-Cys_sf"/>
</dbReference>
<dbReference type="PROSITE" id="PS00981">
    <property type="entry name" value="G_PROTEIN_RECEP_F3_3"/>
    <property type="match status" value="1"/>
</dbReference>
<keyword evidence="14" id="KW-1185">Reference proteome</keyword>
<dbReference type="InterPro" id="IPR000068">
    <property type="entry name" value="GPCR_3_Ca_sens_rcpt-rel"/>
</dbReference>
<evidence type="ECO:0000256" key="11">
    <source>
        <dbReference type="ARBA" id="ARBA00023224"/>
    </source>
</evidence>
<feature type="transmembrane region" description="Helical" evidence="12">
    <location>
        <begin position="254"/>
        <end position="277"/>
    </location>
</feature>
<keyword evidence="8 12" id="KW-0472">Membrane</keyword>
<dbReference type="PROSITE" id="PS50259">
    <property type="entry name" value="G_PROTEIN_RECEP_F3_4"/>
    <property type="match status" value="1"/>
</dbReference>
<evidence type="ECO:0000313" key="14">
    <source>
        <dbReference type="Proteomes" id="UP001190640"/>
    </source>
</evidence>
<evidence type="ECO:0000256" key="8">
    <source>
        <dbReference type="ARBA" id="ARBA00023136"/>
    </source>
</evidence>
<dbReference type="PANTHER" id="PTHR24061">
    <property type="entry name" value="CALCIUM-SENSING RECEPTOR-RELATED"/>
    <property type="match status" value="1"/>
</dbReference>
<dbReference type="Pfam" id="PF00003">
    <property type="entry name" value="7tm_3"/>
    <property type="match status" value="1"/>
</dbReference>
<dbReference type="GeneID" id="129327955"/>
<dbReference type="PANTHER" id="PTHR24061:SF599">
    <property type="entry name" value="G-PROTEIN COUPLED RECEPTORS FAMILY 3 PROFILE DOMAIN-CONTAINING PROTEIN"/>
    <property type="match status" value="1"/>
</dbReference>
<keyword evidence="7" id="KW-0297">G-protein coupled receptor</keyword>
<reference evidence="15" key="1">
    <citation type="submission" date="2025-08" db="UniProtKB">
        <authorList>
            <consortium name="RefSeq"/>
        </authorList>
    </citation>
    <scope>IDENTIFICATION</scope>
    <source>
        <tissue evidence="15">Blood</tissue>
    </source>
</reference>
<dbReference type="PRINTS" id="PR00248">
    <property type="entry name" value="GPCRMGR"/>
</dbReference>
<accession>A0AA97J6Q9</accession>
<proteinExistence type="inferred from homology"/>
<evidence type="ECO:0000256" key="9">
    <source>
        <dbReference type="ARBA" id="ARBA00023170"/>
    </source>
</evidence>
<feature type="transmembrane region" description="Helical" evidence="12">
    <location>
        <begin position="289"/>
        <end position="309"/>
    </location>
</feature>
<dbReference type="InterPro" id="IPR017978">
    <property type="entry name" value="GPCR_3_C"/>
</dbReference>
<comment type="subcellular location">
    <subcellularLocation>
        <location evidence="1">Cell membrane</location>
        <topology evidence="1">Multi-pass membrane protein</topology>
    </subcellularLocation>
</comment>
<keyword evidence="5" id="KW-0732">Signal</keyword>
<dbReference type="InterPro" id="IPR011500">
    <property type="entry name" value="GPCR_3_9-Cys_dom"/>
</dbReference>
<organism evidence="14 15">
    <name type="scientific">Eublepharis macularius</name>
    <name type="common">Leopard gecko</name>
    <name type="synonym">Cyrtodactylus macularius</name>
    <dbReference type="NCBI Taxonomy" id="481883"/>
    <lineage>
        <taxon>Eukaryota</taxon>
        <taxon>Metazoa</taxon>
        <taxon>Chordata</taxon>
        <taxon>Craniata</taxon>
        <taxon>Vertebrata</taxon>
        <taxon>Euteleostomi</taxon>
        <taxon>Lepidosauria</taxon>
        <taxon>Squamata</taxon>
        <taxon>Bifurcata</taxon>
        <taxon>Gekkota</taxon>
        <taxon>Eublepharidae</taxon>
        <taxon>Eublepharinae</taxon>
        <taxon>Eublepharis</taxon>
    </lineage>
</organism>
<feature type="transmembrane region" description="Helical" evidence="12">
    <location>
        <begin position="209"/>
        <end position="228"/>
    </location>
</feature>
<evidence type="ECO:0000256" key="2">
    <source>
        <dbReference type="ARBA" id="ARBA00007242"/>
    </source>
</evidence>
<dbReference type="AlphaFoldDB" id="A0AA97J6Q9"/>
<evidence type="ECO:0000256" key="1">
    <source>
        <dbReference type="ARBA" id="ARBA00004651"/>
    </source>
</evidence>
<feature type="transmembrane region" description="Helical" evidence="12">
    <location>
        <begin position="315"/>
        <end position="344"/>
    </location>
</feature>
<dbReference type="KEGG" id="emc:129327955"/>
<feature type="transmembrane region" description="Helical" evidence="12">
    <location>
        <begin position="165"/>
        <end position="189"/>
    </location>
</feature>
<dbReference type="GO" id="GO:0005886">
    <property type="term" value="C:plasma membrane"/>
    <property type="evidence" value="ECO:0007669"/>
    <property type="project" value="UniProtKB-SubCell"/>
</dbReference>
<keyword evidence="9" id="KW-0675">Receptor</keyword>
<keyword evidence="11" id="KW-0807">Transducer</keyword>
<evidence type="ECO:0000259" key="13">
    <source>
        <dbReference type="PROSITE" id="PS50259"/>
    </source>
</evidence>
<gene>
    <name evidence="15" type="primary">LOC129327955</name>
</gene>
<dbReference type="InterPro" id="IPR017979">
    <property type="entry name" value="GPCR_3_CS"/>
</dbReference>
<dbReference type="Gene3D" id="2.10.50.30">
    <property type="entry name" value="GPCR, family 3, nine cysteines domain"/>
    <property type="match status" value="1"/>
</dbReference>
<evidence type="ECO:0000313" key="15">
    <source>
        <dbReference type="RefSeq" id="XP_054832678.1"/>
    </source>
</evidence>
<comment type="similarity">
    <text evidence="2">Belongs to the G-protein coupled receptor 3 family.</text>
</comment>
<keyword evidence="6 12" id="KW-1133">Transmembrane helix</keyword>
<keyword evidence="4 12" id="KW-0812">Transmembrane</keyword>
<evidence type="ECO:0000256" key="10">
    <source>
        <dbReference type="ARBA" id="ARBA00023180"/>
    </source>
</evidence>
<evidence type="ECO:0000256" key="5">
    <source>
        <dbReference type="ARBA" id="ARBA00022729"/>
    </source>
</evidence>
<evidence type="ECO:0000256" key="6">
    <source>
        <dbReference type="ARBA" id="ARBA00022989"/>
    </source>
</evidence>
<keyword evidence="10" id="KW-0325">Glycoprotein</keyword>
<dbReference type="FunFam" id="2.10.50.30:FF:000002">
    <property type="entry name" value="Vomeronasal 2 receptor, h1"/>
    <property type="match status" value="1"/>
</dbReference>
<feature type="transmembrane region" description="Helical" evidence="12">
    <location>
        <begin position="133"/>
        <end position="153"/>
    </location>
</feature>
<dbReference type="Proteomes" id="UP001190640">
    <property type="component" value="Chromosome 4"/>
</dbReference>
<dbReference type="Pfam" id="PF07562">
    <property type="entry name" value="NCD3G"/>
    <property type="match status" value="1"/>
</dbReference>
<feature type="transmembrane region" description="Helical" evidence="12">
    <location>
        <begin position="95"/>
        <end position="117"/>
    </location>
</feature>
<feature type="domain" description="G-protein coupled receptors family 3 profile" evidence="13">
    <location>
        <begin position="95"/>
        <end position="359"/>
    </location>
</feature>
<dbReference type="PRINTS" id="PR01535">
    <property type="entry name" value="VOMERONASL2R"/>
</dbReference>
<sequence>MPFGLAGAPSVFMSMINETQPLSICSESCCHGQSKKMKAGEPFCCYDCIPCPEGKISNQKDMDDCITCREDLYPSMEQDQCIPKDLTYLFYDEPLGATLAIFALIFSLITVLMLGIFMKHRNTPIVRANNQSITYTLLISLLFSFLSSFLFIGRPEKITCLLRQMAFGIVFSVSVSSVLAKAVTVLLAFMATKPGSRMRKWVGKRLAHILILSCSFLQTAICTVWLVTSPPFEDTDMHSEPDSIVLECNEGSVMMFYCVLGFLGFLATVSFAVAFLTRQLPDGFNESKFITFSMLMFCSVWLSFVPAYLSTKGKHMVAVEIFCILASSAGLLGCIFLPKCYIIIWRPKLNKREQLMSRQG</sequence>
<keyword evidence="3" id="KW-1003">Cell membrane</keyword>
<evidence type="ECO:0000256" key="12">
    <source>
        <dbReference type="SAM" id="Phobius"/>
    </source>
</evidence>
<evidence type="ECO:0000256" key="4">
    <source>
        <dbReference type="ARBA" id="ARBA00022692"/>
    </source>
</evidence>
<dbReference type="InterPro" id="IPR004073">
    <property type="entry name" value="GPCR_3_vmron_rcpt_2"/>
</dbReference>
<evidence type="ECO:0000256" key="7">
    <source>
        <dbReference type="ARBA" id="ARBA00023040"/>
    </source>
</evidence>
<dbReference type="RefSeq" id="XP_054832678.1">
    <property type="nucleotide sequence ID" value="XM_054976703.1"/>
</dbReference>
<protein>
    <submittedName>
        <fullName evidence="15">Vomeronasal type-2 receptor 26-like</fullName>
    </submittedName>
</protein>
<dbReference type="GO" id="GO:0004930">
    <property type="term" value="F:G protein-coupled receptor activity"/>
    <property type="evidence" value="ECO:0007669"/>
    <property type="project" value="UniProtKB-KW"/>
</dbReference>
<dbReference type="InterPro" id="IPR000337">
    <property type="entry name" value="GPCR_3"/>
</dbReference>
<name>A0AA97J6Q9_EUBMA</name>
<evidence type="ECO:0000256" key="3">
    <source>
        <dbReference type="ARBA" id="ARBA00022475"/>
    </source>
</evidence>